<evidence type="ECO:0000256" key="1">
    <source>
        <dbReference type="ARBA" id="ARBA00022491"/>
    </source>
</evidence>
<keyword evidence="2 3" id="KW-0238">DNA-binding</keyword>
<dbReference type="InterPro" id="IPR001647">
    <property type="entry name" value="HTH_TetR"/>
</dbReference>
<dbReference type="InterPro" id="IPR009057">
    <property type="entry name" value="Homeodomain-like_sf"/>
</dbReference>
<reference evidence="5" key="1">
    <citation type="submission" date="2022-11" db="EMBL/GenBank/DDBJ databases">
        <title>WGS of Natronobacillus azotifigens 24KS-1, an anaerobic diazotrophic haloalkaliphile from soda-rich habitats.</title>
        <authorList>
            <person name="Sorokin D.Y."/>
            <person name="Merkel A.Y."/>
        </authorList>
    </citation>
    <scope>NUCLEOTIDE SEQUENCE</scope>
    <source>
        <strain evidence="5">24KS-1</strain>
    </source>
</reference>
<dbReference type="PANTHER" id="PTHR43479">
    <property type="entry name" value="ACREF/ENVCD OPERON REPRESSOR-RELATED"/>
    <property type="match status" value="1"/>
</dbReference>
<dbReference type="Gene3D" id="1.10.357.10">
    <property type="entry name" value="Tetracycline Repressor, domain 2"/>
    <property type="match status" value="1"/>
</dbReference>
<protein>
    <submittedName>
        <fullName evidence="5">TetR/AcrR family transcriptional regulator</fullName>
    </submittedName>
</protein>
<dbReference type="InterPro" id="IPR023772">
    <property type="entry name" value="DNA-bd_HTH_TetR-type_CS"/>
</dbReference>
<comment type="caution">
    <text evidence="5">The sequence shown here is derived from an EMBL/GenBank/DDBJ whole genome shotgun (WGS) entry which is preliminary data.</text>
</comment>
<dbReference type="RefSeq" id="WP_268779688.1">
    <property type="nucleotide sequence ID" value="NZ_JAPRAT010000010.1"/>
</dbReference>
<dbReference type="SUPFAM" id="SSF46689">
    <property type="entry name" value="Homeodomain-like"/>
    <property type="match status" value="1"/>
</dbReference>
<dbReference type="Proteomes" id="UP001084197">
    <property type="component" value="Unassembled WGS sequence"/>
</dbReference>
<accession>A0A9J6RBK0</accession>
<evidence type="ECO:0000313" key="6">
    <source>
        <dbReference type="Proteomes" id="UP001084197"/>
    </source>
</evidence>
<feature type="DNA-binding region" description="H-T-H motif" evidence="3">
    <location>
        <begin position="30"/>
        <end position="49"/>
    </location>
</feature>
<dbReference type="InterPro" id="IPR050624">
    <property type="entry name" value="HTH-type_Tx_Regulator"/>
</dbReference>
<evidence type="ECO:0000259" key="4">
    <source>
        <dbReference type="PROSITE" id="PS50977"/>
    </source>
</evidence>
<dbReference type="AlphaFoldDB" id="A0A9J6RBK0"/>
<dbReference type="GO" id="GO:0003677">
    <property type="term" value="F:DNA binding"/>
    <property type="evidence" value="ECO:0007669"/>
    <property type="project" value="UniProtKB-UniRule"/>
</dbReference>
<sequence>MKTKKGEETYSNILQAAEQLFAEKSVSKVTIKDIVQRTGIAKGTFYLYFESKEALVWEFVDEKFAYADRWMKEIVRKGYSDDEICEIIDYIVLFVKKHLAILKIMHNVKFHGFLGMKRLEDKYMKKWITPFSLWLERGRLEGTLSIHDSQFMANYLIVTLHELFDRVIMDQFPFSIEEVGDELKVLVLKLLK</sequence>
<evidence type="ECO:0000256" key="3">
    <source>
        <dbReference type="PROSITE-ProRule" id="PRU00335"/>
    </source>
</evidence>
<keyword evidence="6" id="KW-1185">Reference proteome</keyword>
<dbReference type="PROSITE" id="PS01081">
    <property type="entry name" value="HTH_TETR_1"/>
    <property type="match status" value="1"/>
</dbReference>
<organism evidence="5 6">
    <name type="scientific">Natronobacillus azotifigens</name>
    <dbReference type="NCBI Taxonomy" id="472978"/>
    <lineage>
        <taxon>Bacteria</taxon>
        <taxon>Bacillati</taxon>
        <taxon>Bacillota</taxon>
        <taxon>Bacilli</taxon>
        <taxon>Bacillales</taxon>
        <taxon>Bacillaceae</taxon>
        <taxon>Natronobacillus</taxon>
    </lineage>
</organism>
<name>A0A9J6RBK0_9BACI</name>
<evidence type="ECO:0000256" key="2">
    <source>
        <dbReference type="ARBA" id="ARBA00023125"/>
    </source>
</evidence>
<dbReference type="Pfam" id="PF00440">
    <property type="entry name" value="TetR_N"/>
    <property type="match status" value="1"/>
</dbReference>
<proteinExistence type="predicted"/>
<dbReference type="PRINTS" id="PR00455">
    <property type="entry name" value="HTHTETR"/>
</dbReference>
<dbReference type="EMBL" id="JAPRAT010000010">
    <property type="protein sequence ID" value="MCZ0702919.1"/>
    <property type="molecule type" value="Genomic_DNA"/>
</dbReference>
<gene>
    <name evidence="5" type="ORF">OWO01_06815</name>
</gene>
<keyword evidence="1" id="KW-0678">Repressor</keyword>
<dbReference type="PANTHER" id="PTHR43479:SF11">
    <property type="entry name" value="ACREF_ENVCD OPERON REPRESSOR-RELATED"/>
    <property type="match status" value="1"/>
</dbReference>
<dbReference type="Gene3D" id="1.10.10.60">
    <property type="entry name" value="Homeodomain-like"/>
    <property type="match status" value="1"/>
</dbReference>
<feature type="domain" description="HTH tetR-type" evidence="4">
    <location>
        <begin position="7"/>
        <end position="67"/>
    </location>
</feature>
<evidence type="ECO:0000313" key="5">
    <source>
        <dbReference type="EMBL" id="MCZ0702919.1"/>
    </source>
</evidence>
<dbReference type="PROSITE" id="PS50977">
    <property type="entry name" value="HTH_TETR_2"/>
    <property type="match status" value="1"/>
</dbReference>